<dbReference type="PROSITE" id="PS50110">
    <property type="entry name" value="RESPONSE_REGULATORY"/>
    <property type="match status" value="1"/>
</dbReference>
<evidence type="ECO:0000256" key="1">
    <source>
        <dbReference type="ARBA" id="ARBA00022553"/>
    </source>
</evidence>
<evidence type="ECO:0000313" key="5">
    <source>
        <dbReference type="EMBL" id="OSJ24305.1"/>
    </source>
</evidence>
<dbReference type="Pfam" id="PF00072">
    <property type="entry name" value="Response_reg"/>
    <property type="match status" value="1"/>
</dbReference>
<dbReference type="PANTHER" id="PTHR44591:SF25">
    <property type="entry name" value="CHEMOTAXIS TWO-COMPONENT RESPONSE REGULATOR"/>
    <property type="match status" value="1"/>
</dbReference>
<dbReference type="Proteomes" id="UP000193884">
    <property type="component" value="Unassembled WGS sequence"/>
</dbReference>
<accession>A0ABX3WYA5</accession>
<dbReference type="PANTHER" id="PTHR44591">
    <property type="entry name" value="STRESS RESPONSE REGULATOR PROTEIN 1"/>
    <property type="match status" value="1"/>
</dbReference>
<gene>
    <name evidence="5" type="ORF">BST63_27650</name>
</gene>
<comment type="caution">
    <text evidence="5">The sequence shown here is derived from an EMBL/GenBank/DDBJ whole genome shotgun (WGS) entry which is preliminary data.</text>
</comment>
<keyword evidence="1 2" id="KW-0597">Phosphoprotein</keyword>
<evidence type="ECO:0000313" key="6">
    <source>
        <dbReference type="Proteomes" id="UP000193884"/>
    </source>
</evidence>
<dbReference type="Gene3D" id="3.40.50.2300">
    <property type="match status" value="1"/>
</dbReference>
<dbReference type="InterPro" id="IPR001789">
    <property type="entry name" value="Sig_transdc_resp-reg_receiver"/>
</dbReference>
<reference evidence="5 6" key="1">
    <citation type="submission" date="2017-03" db="EMBL/GenBank/DDBJ databases">
        <title>Whole genome sequences of fourteen strains of Bradyrhizobium canariense and one strain of Bradyrhizobium japonicum isolated from Lupinus (Papilionoideae: Genisteae) species in Algeria.</title>
        <authorList>
            <person name="Crovadore J."/>
            <person name="Chekireb D."/>
            <person name="Brachmann A."/>
            <person name="Chablais R."/>
            <person name="Cochard B."/>
            <person name="Lefort F."/>
        </authorList>
    </citation>
    <scope>NUCLEOTIDE SEQUENCE [LARGE SCALE GENOMIC DNA]</scope>
    <source>
        <strain evidence="5 6">UBMAN05</strain>
    </source>
</reference>
<evidence type="ECO:0000256" key="2">
    <source>
        <dbReference type="PROSITE-ProRule" id="PRU00169"/>
    </source>
</evidence>
<proteinExistence type="predicted"/>
<feature type="region of interest" description="Disordered" evidence="3">
    <location>
        <begin position="1"/>
        <end position="20"/>
    </location>
</feature>
<feature type="compositionally biased region" description="Gly residues" evidence="3">
    <location>
        <begin position="1"/>
        <end position="12"/>
    </location>
</feature>
<dbReference type="SMART" id="SM00448">
    <property type="entry name" value="REC"/>
    <property type="match status" value="1"/>
</dbReference>
<dbReference type="SUPFAM" id="SSF52172">
    <property type="entry name" value="CheY-like"/>
    <property type="match status" value="1"/>
</dbReference>
<protein>
    <recommendedName>
        <fullName evidence="4">Response regulatory domain-containing protein</fullName>
    </recommendedName>
</protein>
<feature type="domain" description="Response regulatory" evidence="4">
    <location>
        <begin position="57"/>
        <end position="170"/>
    </location>
</feature>
<dbReference type="EMBL" id="NAFK01000172">
    <property type="protein sequence ID" value="OSJ24305.1"/>
    <property type="molecule type" value="Genomic_DNA"/>
</dbReference>
<evidence type="ECO:0000259" key="4">
    <source>
        <dbReference type="PROSITE" id="PS50110"/>
    </source>
</evidence>
<sequence length="179" mass="18542">MPGRAGQDGGPSKGHRAKGLGQWDQGTVLRCPGAIDEICALVFCTSEGDFPLTQAPRIACIDDDPNVLEAILDVLHASGFVAEGFSSAEDFLTSGLPGRTSCLITDVKLGGMSGLQLQHSLAESGLGIPTIVISAFADDILTEAYGAGAVCVLSKPVLMDCLLICIRNALNRAGGEEKI</sequence>
<organism evidence="5 6">
    <name type="scientific">Bradyrhizobium canariense</name>
    <dbReference type="NCBI Taxonomy" id="255045"/>
    <lineage>
        <taxon>Bacteria</taxon>
        <taxon>Pseudomonadati</taxon>
        <taxon>Pseudomonadota</taxon>
        <taxon>Alphaproteobacteria</taxon>
        <taxon>Hyphomicrobiales</taxon>
        <taxon>Nitrobacteraceae</taxon>
        <taxon>Bradyrhizobium</taxon>
    </lineage>
</organism>
<dbReference type="InterPro" id="IPR011006">
    <property type="entry name" value="CheY-like_superfamily"/>
</dbReference>
<name>A0ABX3WYA5_9BRAD</name>
<dbReference type="InterPro" id="IPR050595">
    <property type="entry name" value="Bact_response_regulator"/>
</dbReference>
<keyword evidence="6" id="KW-1185">Reference proteome</keyword>
<evidence type="ECO:0000256" key="3">
    <source>
        <dbReference type="SAM" id="MobiDB-lite"/>
    </source>
</evidence>
<feature type="modified residue" description="4-aspartylphosphate" evidence="2">
    <location>
        <position position="106"/>
    </location>
</feature>